<dbReference type="Gene3D" id="3.15.10.10">
    <property type="entry name" value="Bactericidal permeability-increasing protein, domain 1"/>
    <property type="match status" value="1"/>
</dbReference>
<proteinExistence type="predicted"/>
<dbReference type="Gene3D" id="3.15.20.10">
    <property type="entry name" value="Bactericidal permeability-increasing protein, domain 2"/>
    <property type="match status" value="1"/>
</dbReference>
<reference evidence="2" key="2">
    <citation type="submission" date="2016-04" db="UniProtKB">
        <authorList>
            <consortium name="WormBaseParasite"/>
        </authorList>
    </citation>
    <scope>IDENTIFICATION</scope>
</reference>
<name>A0A158P9P1_ANGCA</name>
<dbReference type="InterPro" id="IPR017943">
    <property type="entry name" value="Bactericidal_perm-incr_a/b_dom"/>
</dbReference>
<evidence type="ECO:0000313" key="1">
    <source>
        <dbReference type="Proteomes" id="UP000035642"/>
    </source>
</evidence>
<keyword evidence="1" id="KW-1185">Reference proteome</keyword>
<dbReference type="SUPFAM" id="SSF55394">
    <property type="entry name" value="Bactericidal permeability-increasing protein, BPI"/>
    <property type="match status" value="1"/>
</dbReference>
<dbReference type="AlphaFoldDB" id="A0A158P9P1"/>
<dbReference type="Proteomes" id="UP000035642">
    <property type="component" value="Unassembled WGS sequence"/>
</dbReference>
<protein>
    <submittedName>
        <fullName evidence="2">PAZ domain-containing protein</fullName>
    </submittedName>
</protein>
<sequence>MCSELFYCAKPGPLNDDFLTESKTGISQHTVRLLLVSAEKYAVALCHGERTARLRLIIVGDEYCGTTILNDYCAIRLKRFETQSRGLHRYVEHFRGEYEARLEKYSVPTIRKKRCFGTVELTEVMLTDVSVKSTFSAINDGQYYLKIEHLHTSLHGSYKHNLLFIKNGGDFQQEIRDLNATLGPLVAVNIGGIPYLDREIPCNIRHTNSKIKLNGGILRWLAKKRLKDVLREDLDRILCDSLVGVLDEKIRRSLREFRFVVPINKEMSISYLLVGQPLPIRYGAIRTFHAGITSNDHHGTKFVPSLIESQHDVIYHIHEGLLSEVVQSVCNKGYMNGNLTTDEGQLQMACQKAAISVRNMEGSSSLRNYQPLSGRDCIFICNYSKAPKVNKYLQVNY</sequence>
<accession>A0A158P9P1</accession>
<organism evidence="1 2">
    <name type="scientific">Angiostrongylus cantonensis</name>
    <name type="common">Rat lungworm</name>
    <dbReference type="NCBI Taxonomy" id="6313"/>
    <lineage>
        <taxon>Eukaryota</taxon>
        <taxon>Metazoa</taxon>
        <taxon>Ecdysozoa</taxon>
        <taxon>Nematoda</taxon>
        <taxon>Chromadorea</taxon>
        <taxon>Rhabditida</taxon>
        <taxon>Rhabditina</taxon>
        <taxon>Rhabditomorpha</taxon>
        <taxon>Strongyloidea</taxon>
        <taxon>Metastrongylidae</taxon>
        <taxon>Angiostrongylus</taxon>
    </lineage>
</organism>
<dbReference type="GO" id="GO:0008289">
    <property type="term" value="F:lipid binding"/>
    <property type="evidence" value="ECO:0007669"/>
    <property type="project" value="InterPro"/>
</dbReference>
<reference evidence="1" key="1">
    <citation type="submission" date="2012-09" db="EMBL/GenBank/DDBJ databases">
        <authorList>
            <person name="Martin A.A."/>
        </authorList>
    </citation>
    <scope>NUCLEOTIDE SEQUENCE</scope>
</reference>
<dbReference type="WBParaSite" id="ACAC_0000847801-mRNA-1">
    <property type="protein sequence ID" value="ACAC_0000847801-mRNA-1"/>
    <property type="gene ID" value="ACAC_0000847801"/>
</dbReference>
<evidence type="ECO:0000313" key="2">
    <source>
        <dbReference type="WBParaSite" id="ACAC_0000847801-mRNA-1"/>
    </source>
</evidence>